<dbReference type="GO" id="GO:0005737">
    <property type="term" value="C:cytoplasm"/>
    <property type="evidence" value="ECO:0007669"/>
    <property type="project" value="TreeGrafter"/>
</dbReference>
<dbReference type="SUPFAM" id="SSF53383">
    <property type="entry name" value="PLP-dependent transferases"/>
    <property type="match status" value="1"/>
</dbReference>
<dbReference type="PANTHER" id="PTHR11808">
    <property type="entry name" value="TRANS-SULFURATION ENZYME FAMILY MEMBER"/>
    <property type="match status" value="1"/>
</dbReference>
<comment type="similarity">
    <text evidence="4">Belongs to the trans-sulfuration enzymes family.</text>
</comment>
<dbReference type="InterPro" id="IPR015422">
    <property type="entry name" value="PyrdxlP-dep_Trfase_small"/>
</dbReference>
<dbReference type="GO" id="GO:0016846">
    <property type="term" value="F:carbon-sulfur lyase activity"/>
    <property type="evidence" value="ECO:0007669"/>
    <property type="project" value="TreeGrafter"/>
</dbReference>
<evidence type="ECO:0000256" key="4">
    <source>
        <dbReference type="RuleBase" id="RU362118"/>
    </source>
</evidence>
<protein>
    <submittedName>
        <fullName evidence="6">PLP-dependent transferase</fullName>
    </submittedName>
</protein>
<dbReference type="GO" id="GO:0016740">
    <property type="term" value="F:transferase activity"/>
    <property type="evidence" value="ECO:0007669"/>
    <property type="project" value="UniProtKB-KW"/>
</dbReference>
<gene>
    <name evidence="6" type="ORF">HYX28_01495</name>
</gene>
<comment type="cofactor">
    <cofactor evidence="1 4">
        <name>pyridoxal 5'-phosphate</name>
        <dbReference type="ChEBI" id="CHEBI:597326"/>
    </cofactor>
</comment>
<dbReference type="EMBL" id="JACPNR010000004">
    <property type="protein sequence ID" value="MBI2677436.1"/>
    <property type="molecule type" value="Genomic_DNA"/>
</dbReference>
<evidence type="ECO:0000256" key="5">
    <source>
        <dbReference type="SAM" id="MobiDB-lite"/>
    </source>
</evidence>
<evidence type="ECO:0000313" key="7">
    <source>
        <dbReference type="Proteomes" id="UP000779809"/>
    </source>
</evidence>
<dbReference type="AlphaFoldDB" id="A0A932A671"/>
<evidence type="ECO:0000256" key="2">
    <source>
        <dbReference type="ARBA" id="ARBA00022898"/>
    </source>
</evidence>
<proteinExistence type="inferred from homology"/>
<dbReference type="InterPro" id="IPR015424">
    <property type="entry name" value="PyrdxlP-dep_Trfase"/>
</dbReference>
<sequence length="455" mass="50289">MKTRRKTAKRTAKRVTDAKPGAGVASKYAIRTRLIHGTSKTPKWDYSHHVIPPITSSATFRLSSAQRGAKGFFEFACDSIDTTREVPIYIYDRLDEPTRGMLEEALATAEGGDNAVCFATGMAAITAAISMLVRAGDEVLAHHTLYGCTYSFLTNWLPRQNVKARFCDVDDPNSLARGITAKTRVVYFETPVNPTMELIDMQRVRAVVDKANRGRKPVERIQVLVDNTFATPYCQRPIEHGVDIVVHSLTKGIGGFGTDMGGAVILPKALHNTLMLYRKDFGGVLSPKAAWNILVYGLPSLAARMANMQRTARHVAEFLERHPKVSRVAYPGLASFPQRALAEKQMADYRGKFAPGSMIYFTLKERPGRYDAGERFIDYIADKAYCVTLAVSLGQVKTLIENPYSMTHSAYQAAAGSKLEHEEKQRLEPGGIRLSVGLEDRQDIIADLEKGLAEA</sequence>
<dbReference type="Gene3D" id="3.40.640.10">
    <property type="entry name" value="Type I PLP-dependent aspartate aminotransferase-like (Major domain)"/>
    <property type="match status" value="1"/>
</dbReference>
<keyword evidence="6" id="KW-0808">Transferase</keyword>
<evidence type="ECO:0000256" key="3">
    <source>
        <dbReference type="PIRSR" id="PIRSR001434-2"/>
    </source>
</evidence>
<accession>A0A932A671</accession>
<evidence type="ECO:0000313" key="6">
    <source>
        <dbReference type="EMBL" id="MBI2677436.1"/>
    </source>
</evidence>
<dbReference type="InterPro" id="IPR000277">
    <property type="entry name" value="Cys/Met-Metab_PyrdxlP-dep_enz"/>
</dbReference>
<dbReference type="PIRSF" id="PIRSF001434">
    <property type="entry name" value="CGS"/>
    <property type="match status" value="1"/>
</dbReference>
<dbReference type="Proteomes" id="UP000779809">
    <property type="component" value="Unassembled WGS sequence"/>
</dbReference>
<name>A0A932A671_9BACT</name>
<organism evidence="6 7">
    <name type="scientific">Candidatus Korobacter versatilis</name>
    <dbReference type="NCBI Taxonomy" id="658062"/>
    <lineage>
        <taxon>Bacteria</taxon>
        <taxon>Pseudomonadati</taxon>
        <taxon>Acidobacteriota</taxon>
        <taxon>Terriglobia</taxon>
        <taxon>Terriglobales</taxon>
        <taxon>Candidatus Korobacteraceae</taxon>
        <taxon>Candidatus Korobacter</taxon>
    </lineage>
</organism>
<dbReference type="Gene3D" id="3.90.1150.10">
    <property type="entry name" value="Aspartate Aminotransferase, domain 1"/>
    <property type="match status" value="1"/>
</dbReference>
<dbReference type="FunFam" id="3.40.640.10:FF:000046">
    <property type="entry name" value="Cystathionine gamma-lyase"/>
    <property type="match status" value="1"/>
</dbReference>
<feature type="region of interest" description="Disordered" evidence="5">
    <location>
        <begin position="1"/>
        <end position="20"/>
    </location>
</feature>
<evidence type="ECO:0000256" key="1">
    <source>
        <dbReference type="ARBA" id="ARBA00001933"/>
    </source>
</evidence>
<dbReference type="GO" id="GO:0030170">
    <property type="term" value="F:pyridoxal phosphate binding"/>
    <property type="evidence" value="ECO:0007669"/>
    <property type="project" value="InterPro"/>
</dbReference>
<comment type="caution">
    <text evidence="6">The sequence shown here is derived from an EMBL/GenBank/DDBJ whole genome shotgun (WGS) entry which is preliminary data.</text>
</comment>
<reference evidence="6" key="1">
    <citation type="submission" date="2020-07" db="EMBL/GenBank/DDBJ databases">
        <title>Huge and variable diversity of episymbiotic CPR bacteria and DPANN archaea in groundwater ecosystems.</title>
        <authorList>
            <person name="He C.Y."/>
            <person name="Keren R."/>
            <person name="Whittaker M."/>
            <person name="Farag I.F."/>
            <person name="Doudna J."/>
            <person name="Cate J.H.D."/>
            <person name="Banfield J.F."/>
        </authorList>
    </citation>
    <scope>NUCLEOTIDE SEQUENCE</scope>
    <source>
        <strain evidence="6">NC_groundwater_580_Pr5_B-0.1um_64_19</strain>
    </source>
</reference>
<feature type="modified residue" description="N6-(pyridoxal phosphate)lysine" evidence="3">
    <location>
        <position position="251"/>
    </location>
</feature>
<keyword evidence="2 3" id="KW-0663">Pyridoxal phosphate</keyword>
<dbReference type="InterPro" id="IPR015421">
    <property type="entry name" value="PyrdxlP-dep_Trfase_major"/>
</dbReference>
<dbReference type="GO" id="GO:0019346">
    <property type="term" value="P:transsulfuration"/>
    <property type="evidence" value="ECO:0007669"/>
    <property type="project" value="InterPro"/>
</dbReference>
<feature type="compositionally biased region" description="Basic residues" evidence="5">
    <location>
        <begin position="1"/>
        <end position="13"/>
    </location>
</feature>
<dbReference type="Pfam" id="PF01053">
    <property type="entry name" value="Cys_Met_Meta_PP"/>
    <property type="match status" value="1"/>
</dbReference>
<dbReference type="PANTHER" id="PTHR11808:SF80">
    <property type="entry name" value="CYSTATHIONINE GAMMA-LYASE"/>
    <property type="match status" value="1"/>
</dbReference>